<dbReference type="GO" id="GO:0005524">
    <property type="term" value="F:ATP binding"/>
    <property type="evidence" value="ECO:0007669"/>
    <property type="project" value="UniProtKB-KW"/>
</dbReference>
<keyword evidence="7" id="KW-0645">Protease</keyword>
<name>A0A5C1H9S1_9APIC</name>
<evidence type="ECO:0000259" key="5">
    <source>
        <dbReference type="SMART" id="SM00382"/>
    </source>
</evidence>
<dbReference type="Pfam" id="PF17871">
    <property type="entry name" value="AAA_lid_9"/>
    <property type="match status" value="1"/>
</dbReference>
<keyword evidence="4" id="KW-0143">Chaperone</keyword>
<dbReference type="SUPFAM" id="SSF52540">
    <property type="entry name" value="P-loop containing nucleoside triphosphate hydrolases"/>
    <property type="match status" value="2"/>
</dbReference>
<reference evidence="7" key="1">
    <citation type="journal article" date="2019" name="Genome Biol. Evol.">
        <title>Nephromyces represents a diverse and novel lineage of the Apicomplexa that has retained apicoplasts.</title>
        <authorList>
            <person name="Munoz-Gomez S.A."/>
            <person name="Durnin K."/>
            <person name="Eme L."/>
            <person name="Paight C."/>
            <person name="Lane C.E."/>
            <person name="Saffo M.B."/>
            <person name="Slamovits C.H."/>
        </authorList>
    </citation>
    <scope>NUCLEOTIDE SEQUENCE</scope>
    <source>
        <strain evidence="7">654</strain>
    </source>
</reference>
<dbReference type="InterPro" id="IPR028299">
    <property type="entry name" value="ClpA/B_CS2"/>
</dbReference>
<feature type="domain" description="AAA+ ATPase" evidence="5">
    <location>
        <begin position="471"/>
        <end position="630"/>
    </location>
</feature>
<dbReference type="InterPro" id="IPR027417">
    <property type="entry name" value="P-loop_NTPase"/>
</dbReference>
<dbReference type="GO" id="GO:0006508">
    <property type="term" value="P:proteolysis"/>
    <property type="evidence" value="ECO:0007669"/>
    <property type="project" value="UniProtKB-KW"/>
</dbReference>
<dbReference type="GO" id="GO:0034605">
    <property type="term" value="P:cellular response to heat"/>
    <property type="evidence" value="ECO:0007669"/>
    <property type="project" value="TreeGrafter"/>
</dbReference>
<dbReference type="InterPro" id="IPR050130">
    <property type="entry name" value="ClpA_ClpB"/>
</dbReference>
<dbReference type="PRINTS" id="PR00300">
    <property type="entry name" value="CLPPROTEASEA"/>
</dbReference>
<dbReference type="EMBL" id="MK573205">
    <property type="protein sequence ID" value="QEM01728.1"/>
    <property type="molecule type" value="Genomic_DNA"/>
</dbReference>
<evidence type="ECO:0000256" key="1">
    <source>
        <dbReference type="ARBA" id="ARBA00022737"/>
    </source>
</evidence>
<organism evidence="7">
    <name type="scientific">Nephromyces sp. ex Molgula occidentalis</name>
    <dbReference type="NCBI Taxonomy" id="2544991"/>
    <lineage>
        <taxon>Eukaryota</taxon>
        <taxon>Sar</taxon>
        <taxon>Alveolata</taxon>
        <taxon>Apicomplexa</taxon>
        <taxon>Aconoidasida</taxon>
        <taxon>Nephromycida</taxon>
        <taxon>Nephromyces</taxon>
    </lineage>
</organism>
<dbReference type="Pfam" id="PF07724">
    <property type="entry name" value="AAA_2"/>
    <property type="match status" value="1"/>
</dbReference>
<dbReference type="InterPro" id="IPR019489">
    <property type="entry name" value="Clp_ATPase_C"/>
</dbReference>
<dbReference type="Pfam" id="PF10431">
    <property type="entry name" value="ClpB_D2-small"/>
    <property type="match status" value="1"/>
</dbReference>
<dbReference type="InterPro" id="IPR041546">
    <property type="entry name" value="ClpA/ClpB_AAA_lid"/>
</dbReference>
<evidence type="ECO:0000256" key="4">
    <source>
        <dbReference type="ARBA" id="ARBA00023186"/>
    </source>
</evidence>
<sequence>MILLHSTFYLNWTKEIFNILLKAEQLASKSNNIYIEPIHILSSLFLTNNLISIWFGKPNLYIKKIIDKLLIKYSTDHVSNQSLQKEFSIQSLLIIQPLFSSPILFTSINLFSILVDKYHTLVNEFLTELHLNKKLLFNLKTLNKTNILHTSIYSKYFIDPTINSNVYIRKNELNTIIKILGKNYKWNPILIGEPGIGKASLIEALSSEIYHKNVPTFLKNKEIKFLNLSMLNKTSQYKGEIEEHFDQIIQLSKLHGNLIIICLDIQYLFNLFLSINSGDQDSSSALLLFKNAFDTKQIQLIGTITPLEYKKQLKLSPKLDEIFEPIIISEPNDQEVFKILSSESKKLESVYNIKIPINILKEAIKLSRRYITTKVFPFKVLEVLDLACIECQLDHNTVRAHTLAIKYIYKSISSLSGLPINIINKQITTDTQLINLELLLKQNLFGQEDAIKQISNTVKRAYLGIKQVYKPIGSWILCGPSGTGKTELAKTLAKILFGSEKEMIRFDMSEYMEKHSLSKLIGSPPGYIGYGEGGQLTEAVSKKPFSVLLFDEIEKAHIDIVNLMLQILDDGRLTDSSGKQVNFSNTIILFTSNLGCPTSVDMYNMFSFKDTMLTSIKTYFKPEFINRLNDIIIFNALTINDLNNICNKFLLQLQSQITFTNPNIKLVFNKQLKNFLSIWAYNPIYGARPLKRLIEKIIETPLTTILINFTFTTPHIISFMFNTTSTKIQYGITKIRDYYTSII</sequence>
<dbReference type="GO" id="GO:0016887">
    <property type="term" value="F:ATP hydrolysis activity"/>
    <property type="evidence" value="ECO:0007669"/>
    <property type="project" value="InterPro"/>
</dbReference>
<dbReference type="Gene3D" id="1.10.8.60">
    <property type="match status" value="2"/>
</dbReference>
<dbReference type="GO" id="GO:0008233">
    <property type="term" value="F:peptidase activity"/>
    <property type="evidence" value="ECO:0007669"/>
    <property type="project" value="UniProtKB-KW"/>
</dbReference>
<dbReference type="SMART" id="SM01086">
    <property type="entry name" value="ClpB_D2-small"/>
    <property type="match status" value="1"/>
</dbReference>
<evidence type="ECO:0000256" key="3">
    <source>
        <dbReference type="ARBA" id="ARBA00022840"/>
    </source>
</evidence>
<gene>
    <name evidence="7" type="primary">clpC</name>
</gene>
<dbReference type="Gene3D" id="3.40.50.300">
    <property type="entry name" value="P-loop containing nucleotide triphosphate hydrolases"/>
    <property type="match status" value="2"/>
</dbReference>
<dbReference type="InterPro" id="IPR003593">
    <property type="entry name" value="AAA+_ATPase"/>
</dbReference>
<dbReference type="FunFam" id="3.40.50.300:FF:000025">
    <property type="entry name" value="ATP-dependent Clp protease subunit"/>
    <property type="match status" value="1"/>
</dbReference>
<protein>
    <submittedName>
        <fullName evidence="7">ATP-dependent Clp protease ATP-binding subunit</fullName>
    </submittedName>
</protein>
<feature type="domain" description="Clp ATPase C-terminal" evidence="6">
    <location>
        <begin position="637"/>
        <end position="730"/>
    </location>
</feature>
<accession>A0A5C1H9S1</accession>
<keyword evidence="1" id="KW-0677">Repeat</keyword>
<evidence type="ECO:0000256" key="2">
    <source>
        <dbReference type="ARBA" id="ARBA00022741"/>
    </source>
</evidence>
<keyword evidence="2" id="KW-0547">Nucleotide-binding</keyword>
<dbReference type="PROSITE" id="PS00871">
    <property type="entry name" value="CLPAB_2"/>
    <property type="match status" value="1"/>
</dbReference>
<dbReference type="PANTHER" id="PTHR11638">
    <property type="entry name" value="ATP-DEPENDENT CLP PROTEASE"/>
    <property type="match status" value="1"/>
</dbReference>
<proteinExistence type="predicted"/>
<evidence type="ECO:0000313" key="7">
    <source>
        <dbReference type="EMBL" id="QEM01728.1"/>
    </source>
</evidence>
<dbReference type="CDD" id="cd19499">
    <property type="entry name" value="RecA-like_ClpB_Hsp104-like"/>
    <property type="match status" value="1"/>
</dbReference>
<dbReference type="GO" id="GO:0005737">
    <property type="term" value="C:cytoplasm"/>
    <property type="evidence" value="ECO:0007669"/>
    <property type="project" value="TreeGrafter"/>
</dbReference>
<dbReference type="InterPro" id="IPR001270">
    <property type="entry name" value="ClpA/B"/>
</dbReference>
<dbReference type="Pfam" id="PF00004">
    <property type="entry name" value="AAA"/>
    <property type="match status" value="1"/>
</dbReference>
<dbReference type="SMART" id="SM00382">
    <property type="entry name" value="AAA"/>
    <property type="match status" value="1"/>
</dbReference>
<dbReference type="AlphaFoldDB" id="A0A5C1H9S1"/>
<evidence type="ECO:0000259" key="6">
    <source>
        <dbReference type="SMART" id="SM01086"/>
    </source>
</evidence>
<dbReference type="PANTHER" id="PTHR11638:SF18">
    <property type="entry name" value="HEAT SHOCK PROTEIN 104"/>
    <property type="match status" value="1"/>
</dbReference>
<keyword evidence="7" id="KW-0378">Hydrolase</keyword>
<keyword evidence="3 7" id="KW-0067">ATP-binding</keyword>
<dbReference type="InterPro" id="IPR003959">
    <property type="entry name" value="ATPase_AAA_core"/>
</dbReference>